<dbReference type="HOGENOM" id="CLU_010194_1_0_11"/>
<dbReference type="Pfam" id="PF13561">
    <property type="entry name" value="adh_short_C2"/>
    <property type="match status" value="1"/>
</dbReference>
<dbReference type="PANTHER" id="PTHR43669:SF3">
    <property type="entry name" value="ALCOHOL DEHYDROGENASE, PUTATIVE (AFU_ORTHOLOGUE AFUA_3G03445)-RELATED"/>
    <property type="match status" value="1"/>
</dbReference>
<dbReference type="GO" id="GO:0016491">
    <property type="term" value="F:oxidoreductase activity"/>
    <property type="evidence" value="ECO:0007669"/>
    <property type="project" value="UniProtKB-KW"/>
</dbReference>
<dbReference type="eggNOG" id="COG1028">
    <property type="taxonomic scope" value="Bacteria"/>
</dbReference>
<comment type="similarity">
    <text evidence="1">Belongs to the short-chain dehydrogenases/reductases (SDR) family.</text>
</comment>
<dbReference type="EMBL" id="CP003696">
    <property type="protein sequence ID" value="AGP31268.1"/>
    <property type="molecule type" value="Genomic_DNA"/>
</dbReference>
<dbReference type="PRINTS" id="PR00081">
    <property type="entry name" value="GDHRDH"/>
</dbReference>
<dbReference type="Gene3D" id="3.40.50.720">
    <property type="entry name" value="NAD(P)-binding Rossmann-like Domain"/>
    <property type="match status" value="1"/>
</dbReference>
<dbReference type="SUPFAM" id="SSF51735">
    <property type="entry name" value="NAD(P)-binding Rossmann-fold domains"/>
    <property type="match status" value="1"/>
</dbReference>
<dbReference type="InterPro" id="IPR020904">
    <property type="entry name" value="Sc_DH/Rdtase_CS"/>
</dbReference>
<dbReference type="RefSeq" id="WP_020441628.1">
    <property type="nucleotide sequence ID" value="NC_021663.1"/>
</dbReference>
<evidence type="ECO:0000256" key="1">
    <source>
        <dbReference type="ARBA" id="ARBA00006484"/>
    </source>
</evidence>
<name>S4XL04_9CORY</name>
<organism evidence="3 4">
    <name type="scientific">Corynebacterium terpenotabidum Y-11</name>
    <dbReference type="NCBI Taxonomy" id="1200352"/>
    <lineage>
        <taxon>Bacteria</taxon>
        <taxon>Bacillati</taxon>
        <taxon>Actinomycetota</taxon>
        <taxon>Actinomycetes</taxon>
        <taxon>Mycobacteriales</taxon>
        <taxon>Corynebacteriaceae</taxon>
        <taxon>Corynebacterium</taxon>
    </lineage>
</organism>
<evidence type="ECO:0000256" key="2">
    <source>
        <dbReference type="ARBA" id="ARBA00023002"/>
    </source>
</evidence>
<evidence type="ECO:0000313" key="4">
    <source>
        <dbReference type="Proteomes" id="UP000014809"/>
    </source>
</evidence>
<dbReference type="InterPro" id="IPR036291">
    <property type="entry name" value="NAD(P)-bd_dom_sf"/>
</dbReference>
<reference evidence="3 4" key="1">
    <citation type="submission" date="2012-06" db="EMBL/GenBank/DDBJ databases">
        <title>Complete genome sequence of Corynebacterium terpenotabidum Y-11 (=DSM 44721).</title>
        <authorList>
            <person name="Ruckert C."/>
            <person name="Albersmeier A."/>
            <person name="Al-Dilaimi A."/>
            <person name="Szczepanowski R."/>
            <person name="Kalinowski J."/>
        </authorList>
    </citation>
    <scope>NUCLEOTIDE SEQUENCE [LARGE SCALE GENOMIC DNA]</scope>
    <source>
        <strain evidence="3 4">Y-11</strain>
    </source>
</reference>
<keyword evidence="4" id="KW-1185">Reference proteome</keyword>
<dbReference type="Proteomes" id="UP000014809">
    <property type="component" value="Chromosome"/>
</dbReference>
<protein>
    <submittedName>
        <fullName evidence="3">2,3-dihydro-2,3-dihydroxybenzoate dehydrogenase</fullName>
    </submittedName>
</protein>
<dbReference type="STRING" id="1200352.A606_08115"/>
<evidence type="ECO:0000313" key="3">
    <source>
        <dbReference type="EMBL" id="AGP31268.1"/>
    </source>
</evidence>
<dbReference type="InterPro" id="IPR002347">
    <property type="entry name" value="SDR_fam"/>
</dbReference>
<dbReference type="OrthoDB" id="8991930at2"/>
<accession>S4XL04</accession>
<dbReference type="PANTHER" id="PTHR43669">
    <property type="entry name" value="5-KETO-D-GLUCONATE 5-REDUCTASE"/>
    <property type="match status" value="1"/>
</dbReference>
<sequence length="273" mass="27436">MNDVVLVTGAAGGMGAAVARLLLDAPDPASRPTSLILADRDSSALDAVVDRLRTTAPQDVGITAVTCDVSDTVAVDSLLAGAAAAGRLTRVIHGAGVLGPGDTVAQTDPADFDRVFAVNARGTFLVTSAAARVMLDQGTTTGGQEDRSITVIASNAAGVPRHGMGVYAASKAAASAVTRSLGLEVAGAGIRCNVVNPGSTDTAMQRDYWGDDAAAGLTRVLGGDLATARLGIPLGRIATPEDVAEVVVFLSSPAARHVVLQEIYVDGGATLHA</sequence>
<dbReference type="PROSITE" id="PS00061">
    <property type="entry name" value="ADH_SHORT"/>
    <property type="match status" value="1"/>
</dbReference>
<dbReference type="AlphaFoldDB" id="S4XL04"/>
<gene>
    <name evidence="3" type="ORF">A606_08115</name>
</gene>
<keyword evidence="2" id="KW-0560">Oxidoreductase</keyword>
<dbReference type="KEGG" id="cter:A606_08115"/>
<dbReference type="PATRIC" id="fig|1200352.3.peg.1650"/>
<proteinExistence type="inferred from homology"/>